<keyword evidence="3" id="KW-1185">Reference proteome</keyword>
<evidence type="ECO:0000256" key="1">
    <source>
        <dbReference type="SAM" id="MobiDB-lite"/>
    </source>
</evidence>
<proteinExistence type="predicted"/>
<accession>A0ABQ9HM59</accession>
<sequence>MHGPLDALARLFALCLELSTSKPKALVLAVSYFHWATSTGMNGWGKQEIPEKTHQPMALSCTISTCENPMTHLGIEPGHESYNAGVGKWGKVVTRTDGRRGCHMMLEVMTHHVSSSNKRRATIVLYHAALAAQSASKGGWSVSHRENGLGGGGEVEGKMQHNKQRHERCKKHALQNMVAEQFACSPPNKGNQVPSLAGFPGFRMWKSCRMMPLVGWFSCRSPVSPTLLFQCPSIHQSPSSALKTLLRLEAETDLNVDRCGIFVDLERGYLGASPELGSGGTWLAGGHHVVKVMGRGGVVECELRRQSRSLQQALAKQKSHQEDIRRGGPSNDRRCTKVKPTIQSTLLANSMLRFRWFRLPYNVQRQRSHPPPLKTTHSIEPNTHSEILRLISNHKTDRQDTCLLKRLQRFTFVNCVTSPLQFKSPAIPGRQDTFPILLLNSLAPLAEALTVSKMHRLARSRHHLTALAVSAAEIRIQTPMCDITRPTPKRAELASTLPFGAPLSWIWPQQPEIDVTHGFLDPYLSSAGALREGDDISCPHVLEGALDVTHVEQRSYIIIAVLHGRTAKECHRELVEAVGNNALPYWTVASSSCLSLTELLSEATPRDFCDLDDEGPSGEHSVIPSPTAAASAAEKILERALEANCGWSMMIPRGMSEQYCNLSTLKIVHGQRTYIPVPSGLATFQAPEQEECVGKVAGACSNQLPHSQFSRQSTEVKLKTTQSGLRPVRRRKGFKCSIRPLGGRFATGWRGVKPQSEAEGSGCSSRELDPPHCIRVANIQDASDPKWMKLSEV</sequence>
<reference evidence="2 3" key="1">
    <citation type="submission" date="2023-02" db="EMBL/GenBank/DDBJ databases">
        <title>LHISI_Scaffold_Assembly.</title>
        <authorList>
            <person name="Stuart O.P."/>
            <person name="Cleave R."/>
            <person name="Magrath M.J.L."/>
            <person name="Mikheyev A.S."/>
        </authorList>
    </citation>
    <scope>NUCLEOTIDE SEQUENCE [LARGE SCALE GENOMIC DNA]</scope>
    <source>
        <strain evidence="2">Daus_M_001</strain>
        <tissue evidence="2">Leg muscle</tissue>
    </source>
</reference>
<dbReference type="Proteomes" id="UP001159363">
    <property type="component" value="Chromosome X"/>
</dbReference>
<evidence type="ECO:0000313" key="2">
    <source>
        <dbReference type="EMBL" id="KAJ8885422.1"/>
    </source>
</evidence>
<protein>
    <submittedName>
        <fullName evidence="2">Uncharacterized protein</fullName>
    </submittedName>
</protein>
<dbReference type="EMBL" id="JARBHB010000004">
    <property type="protein sequence ID" value="KAJ8885422.1"/>
    <property type="molecule type" value="Genomic_DNA"/>
</dbReference>
<gene>
    <name evidence="2" type="ORF">PR048_011619</name>
</gene>
<feature type="compositionally biased region" description="Basic and acidic residues" evidence="1">
    <location>
        <begin position="319"/>
        <end position="335"/>
    </location>
</feature>
<evidence type="ECO:0000313" key="3">
    <source>
        <dbReference type="Proteomes" id="UP001159363"/>
    </source>
</evidence>
<name>A0ABQ9HM59_9NEOP</name>
<feature type="region of interest" description="Disordered" evidence="1">
    <location>
        <begin position="316"/>
        <end position="335"/>
    </location>
</feature>
<organism evidence="2 3">
    <name type="scientific">Dryococelus australis</name>
    <dbReference type="NCBI Taxonomy" id="614101"/>
    <lineage>
        <taxon>Eukaryota</taxon>
        <taxon>Metazoa</taxon>
        <taxon>Ecdysozoa</taxon>
        <taxon>Arthropoda</taxon>
        <taxon>Hexapoda</taxon>
        <taxon>Insecta</taxon>
        <taxon>Pterygota</taxon>
        <taxon>Neoptera</taxon>
        <taxon>Polyneoptera</taxon>
        <taxon>Phasmatodea</taxon>
        <taxon>Verophasmatodea</taxon>
        <taxon>Anareolatae</taxon>
        <taxon>Phasmatidae</taxon>
        <taxon>Eurycanthinae</taxon>
        <taxon>Dryococelus</taxon>
    </lineage>
</organism>
<comment type="caution">
    <text evidence="2">The sequence shown here is derived from an EMBL/GenBank/DDBJ whole genome shotgun (WGS) entry which is preliminary data.</text>
</comment>